<keyword evidence="2" id="KW-0732">Signal</keyword>
<dbReference type="RefSeq" id="WP_425346499.1">
    <property type="nucleotide sequence ID" value="NZ_JBGUBD010000010.1"/>
</dbReference>
<feature type="compositionally biased region" description="Basic and acidic residues" evidence="1">
    <location>
        <begin position="191"/>
        <end position="202"/>
    </location>
</feature>
<feature type="region of interest" description="Disordered" evidence="1">
    <location>
        <begin position="182"/>
        <end position="248"/>
    </location>
</feature>
<evidence type="ECO:0000256" key="2">
    <source>
        <dbReference type="SAM" id="SignalP"/>
    </source>
</evidence>
<evidence type="ECO:0000256" key="1">
    <source>
        <dbReference type="SAM" id="MobiDB-lite"/>
    </source>
</evidence>
<keyword evidence="4" id="KW-1185">Reference proteome</keyword>
<organism evidence="3 4">
    <name type="scientific">Natronomicrosphaera hydrolytica</name>
    <dbReference type="NCBI Taxonomy" id="3242702"/>
    <lineage>
        <taxon>Bacteria</taxon>
        <taxon>Pseudomonadati</taxon>
        <taxon>Planctomycetota</taxon>
        <taxon>Phycisphaerae</taxon>
        <taxon>Phycisphaerales</taxon>
        <taxon>Phycisphaeraceae</taxon>
        <taxon>Natronomicrosphaera</taxon>
    </lineage>
</organism>
<protein>
    <submittedName>
        <fullName evidence="3">Uncharacterized protein</fullName>
    </submittedName>
</protein>
<sequence length="248" mass="27067">MPRLLSITAALLLLAAPAVHADSTVVGPVDPNTAFGPMTIDQGVGDLDPVGTSLRRLEPGNAMHSTRVRLHRQPGAGDNPGQPQIDPTTGLALPSMYRYSAPGVNALFDRPDYVMKTGTGSRDMARNVAARPDGAFIEAVPAGTIFDLRPESAYQHLMAPFHTHTEPEDWQDMRVDHRYRIDGRANLGGGERGDRGEQFDRSRHPHIPPDTEIPARLPRRFDPEPKPEPTAASESESASESTSDRERE</sequence>
<evidence type="ECO:0000313" key="3">
    <source>
        <dbReference type="EMBL" id="MFA9479573.1"/>
    </source>
</evidence>
<dbReference type="EMBL" id="JBGUBD010000010">
    <property type="protein sequence ID" value="MFA9479573.1"/>
    <property type="molecule type" value="Genomic_DNA"/>
</dbReference>
<comment type="caution">
    <text evidence="3">The sequence shown here is derived from an EMBL/GenBank/DDBJ whole genome shotgun (WGS) entry which is preliminary data.</text>
</comment>
<evidence type="ECO:0000313" key="4">
    <source>
        <dbReference type="Proteomes" id="UP001575105"/>
    </source>
</evidence>
<feature type="signal peptide" evidence="2">
    <location>
        <begin position="1"/>
        <end position="21"/>
    </location>
</feature>
<accession>A0ABV4UB62</accession>
<reference evidence="3 4" key="1">
    <citation type="submission" date="2024-08" db="EMBL/GenBank/DDBJ databases">
        <title>Whole-genome sequencing of halo(alkali)philic microorganisms from hypersaline lakes.</title>
        <authorList>
            <person name="Sorokin D.Y."/>
            <person name="Merkel A.Y."/>
            <person name="Messina E."/>
            <person name="Yakimov M."/>
        </authorList>
    </citation>
    <scope>NUCLEOTIDE SEQUENCE [LARGE SCALE GENOMIC DNA]</scope>
    <source>
        <strain evidence="3 4">AB-hyl4</strain>
    </source>
</reference>
<dbReference type="Proteomes" id="UP001575105">
    <property type="component" value="Unassembled WGS sequence"/>
</dbReference>
<feature type="chain" id="PRO_5046948106" evidence="2">
    <location>
        <begin position="22"/>
        <end position="248"/>
    </location>
</feature>
<name>A0ABV4UB62_9BACT</name>
<gene>
    <name evidence="3" type="ORF">ACERK3_14885</name>
</gene>
<feature type="compositionally biased region" description="Low complexity" evidence="1">
    <location>
        <begin position="229"/>
        <end position="241"/>
    </location>
</feature>
<proteinExistence type="predicted"/>